<accession>A0ACC1K2C4</accession>
<reference evidence="1" key="1">
    <citation type="submission" date="2022-07" db="EMBL/GenBank/DDBJ databases">
        <title>Phylogenomic reconstructions and comparative analyses of Kickxellomycotina fungi.</title>
        <authorList>
            <person name="Reynolds N.K."/>
            <person name="Stajich J.E."/>
            <person name="Barry K."/>
            <person name="Grigoriev I.V."/>
            <person name="Crous P."/>
            <person name="Smith M.E."/>
        </authorList>
    </citation>
    <scope>NUCLEOTIDE SEQUENCE</scope>
    <source>
        <strain evidence="1">CBS 109366</strain>
    </source>
</reference>
<proteinExistence type="predicted"/>
<sequence length="258" mass="28859">MLRIAGSLRSSARPLLARGTAAAAQYHRQATLPYPADKGLAPFLSPASVDFLYNMRQVELLNNVNRLAGGTENEGKSLAGVIFDAAEDPSQTALQNNASQAWNMNFFLQTLTNEPRPPHESVRRTIAEQFGSFDRFKEMFSQHALALFGNGWTWMVQNESGKLSVMNTYNAGSPLTAIRTNIHAKVQGVSFSTISRRIGNHQFVKLTPVLGLSMWQEAYLPDYGIDRATYVERFWESVNWLAVDERLMSVQRTPSAMR</sequence>
<comment type="caution">
    <text evidence="1">The sequence shown here is derived from an EMBL/GenBank/DDBJ whole genome shotgun (WGS) entry which is preliminary data.</text>
</comment>
<gene>
    <name evidence="1" type="ORF">IWQ57_002034</name>
</gene>
<name>A0ACC1K2C4_9FUNG</name>
<organism evidence="1 2">
    <name type="scientific">Coemansia nantahalensis</name>
    <dbReference type="NCBI Taxonomy" id="2789366"/>
    <lineage>
        <taxon>Eukaryota</taxon>
        <taxon>Fungi</taxon>
        <taxon>Fungi incertae sedis</taxon>
        <taxon>Zoopagomycota</taxon>
        <taxon>Kickxellomycotina</taxon>
        <taxon>Kickxellomycetes</taxon>
        <taxon>Kickxellales</taxon>
        <taxon>Kickxellaceae</taxon>
        <taxon>Coemansia</taxon>
    </lineage>
</organism>
<dbReference type="Proteomes" id="UP001140234">
    <property type="component" value="Unassembled WGS sequence"/>
</dbReference>
<protein>
    <submittedName>
        <fullName evidence="1">Uncharacterized protein</fullName>
    </submittedName>
</protein>
<evidence type="ECO:0000313" key="2">
    <source>
        <dbReference type="Proteomes" id="UP001140234"/>
    </source>
</evidence>
<dbReference type="EMBL" id="JANBUJ010000471">
    <property type="protein sequence ID" value="KAJ2771828.1"/>
    <property type="molecule type" value="Genomic_DNA"/>
</dbReference>
<keyword evidence="2" id="KW-1185">Reference proteome</keyword>
<evidence type="ECO:0000313" key="1">
    <source>
        <dbReference type="EMBL" id="KAJ2771828.1"/>
    </source>
</evidence>